<accession>A0A0A8ZBP1</accession>
<protein>
    <submittedName>
        <fullName evidence="1">Uncharacterized protein</fullName>
    </submittedName>
</protein>
<proteinExistence type="predicted"/>
<organism evidence="1">
    <name type="scientific">Arundo donax</name>
    <name type="common">Giant reed</name>
    <name type="synonym">Donax arundinaceus</name>
    <dbReference type="NCBI Taxonomy" id="35708"/>
    <lineage>
        <taxon>Eukaryota</taxon>
        <taxon>Viridiplantae</taxon>
        <taxon>Streptophyta</taxon>
        <taxon>Embryophyta</taxon>
        <taxon>Tracheophyta</taxon>
        <taxon>Spermatophyta</taxon>
        <taxon>Magnoliopsida</taxon>
        <taxon>Liliopsida</taxon>
        <taxon>Poales</taxon>
        <taxon>Poaceae</taxon>
        <taxon>PACMAD clade</taxon>
        <taxon>Arundinoideae</taxon>
        <taxon>Arundineae</taxon>
        <taxon>Arundo</taxon>
    </lineage>
</organism>
<reference evidence="1" key="2">
    <citation type="journal article" date="2015" name="Data Brief">
        <title>Shoot transcriptome of the giant reed, Arundo donax.</title>
        <authorList>
            <person name="Barrero R.A."/>
            <person name="Guerrero F.D."/>
            <person name="Moolhuijzen P."/>
            <person name="Goolsby J.A."/>
            <person name="Tidwell J."/>
            <person name="Bellgard S.E."/>
            <person name="Bellgard M.I."/>
        </authorList>
    </citation>
    <scope>NUCLEOTIDE SEQUENCE</scope>
    <source>
        <tissue evidence="1">Shoot tissue taken approximately 20 cm above the soil surface</tissue>
    </source>
</reference>
<name>A0A0A8ZBP1_ARUDO</name>
<dbReference type="AlphaFoldDB" id="A0A0A8ZBP1"/>
<evidence type="ECO:0000313" key="1">
    <source>
        <dbReference type="EMBL" id="JAD32292.1"/>
    </source>
</evidence>
<dbReference type="EMBL" id="GBRH01265603">
    <property type="protein sequence ID" value="JAD32292.1"/>
    <property type="molecule type" value="Transcribed_RNA"/>
</dbReference>
<reference evidence="1" key="1">
    <citation type="submission" date="2014-09" db="EMBL/GenBank/DDBJ databases">
        <authorList>
            <person name="Magalhaes I.L.F."/>
            <person name="Oliveira U."/>
            <person name="Santos F.R."/>
            <person name="Vidigal T.H.D.A."/>
            <person name="Brescovit A.D."/>
            <person name="Santos A.J."/>
        </authorList>
    </citation>
    <scope>NUCLEOTIDE SEQUENCE</scope>
    <source>
        <tissue evidence="1">Shoot tissue taken approximately 20 cm above the soil surface</tissue>
    </source>
</reference>
<sequence length="21" mass="2646">MRFRRLLDHIVDHSFLEDAFK</sequence>